<dbReference type="InterPro" id="IPR001279">
    <property type="entry name" value="Metallo-B-lactamas"/>
</dbReference>
<dbReference type="PANTHER" id="PTHR47619:SF1">
    <property type="entry name" value="EXODEOXYRIBONUCLEASE WALJ"/>
    <property type="match status" value="1"/>
</dbReference>
<dbReference type="Proteomes" id="UP001239019">
    <property type="component" value="Unassembled WGS sequence"/>
</dbReference>
<evidence type="ECO:0000313" key="2">
    <source>
        <dbReference type="EMBL" id="MDQ2068575.1"/>
    </source>
</evidence>
<dbReference type="InterPro" id="IPR036866">
    <property type="entry name" value="RibonucZ/Hydroxyglut_hydro"/>
</dbReference>
<accession>A0ABU0W556</accession>
<comment type="caution">
    <text evidence="2">The sequence shown here is derived from an EMBL/GenBank/DDBJ whole genome shotgun (WGS) entry which is preliminary data.</text>
</comment>
<evidence type="ECO:0000313" key="3">
    <source>
        <dbReference type="Proteomes" id="UP001239019"/>
    </source>
</evidence>
<protein>
    <submittedName>
        <fullName evidence="2">MBL fold metallo-hydrolase</fullName>
    </submittedName>
</protein>
<dbReference type="SUPFAM" id="SSF56281">
    <property type="entry name" value="Metallo-hydrolase/oxidoreductase"/>
    <property type="match status" value="1"/>
</dbReference>
<dbReference type="Gene3D" id="3.60.15.10">
    <property type="entry name" value="Ribonuclease Z/Hydroxyacylglutathione hydrolase-like"/>
    <property type="match status" value="1"/>
</dbReference>
<dbReference type="InterPro" id="IPR052533">
    <property type="entry name" value="WalJ/YycJ-like"/>
</dbReference>
<feature type="domain" description="Metallo-beta-lactamase" evidence="1">
    <location>
        <begin position="14"/>
        <end position="180"/>
    </location>
</feature>
<gene>
    <name evidence="2" type="ORF">RBH19_01650</name>
</gene>
<evidence type="ECO:0000259" key="1">
    <source>
        <dbReference type="SMART" id="SM00849"/>
    </source>
</evidence>
<dbReference type="Pfam" id="PF12706">
    <property type="entry name" value="Lactamase_B_2"/>
    <property type="match status" value="1"/>
</dbReference>
<dbReference type="RefSeq" id="WP_306727057.1">
    <property type="nucleotide sequence ID" value="NZ_JAVDDT010000001.1"/>
</dbReference>
<organism evidence="2 3">
    <name type="scientific">Natronospira bacteriovora</name>
    <dbReference type="NCBI Taxonomy" id="3069753"/>
    <lineage>
        <taxon>Bacteria</taxon>
        <taxon>Pseudomonadati</taxon>
        <taxon>Pseudomonadota</taxon>
        <taxon>Gammaproteobacteria</taxon>
        <taxon>Natronospirales</taxon>
        <taxon>Natronospiraceae</taxon>
        <taxon>Natronospira</taxon>
    </lineage>
</organism>
<dbReference type="SMART" id="SM00849">
    <property type="entry name" value="Lactamase_B"/>
    <property type="match status" value="1"/>
</dbReference>
<name>A0ABU0W556_9GAMM</name>
<dbReference type="EMBL" id="JAVDDT010000001">
    <property type="protein sequence ID" value="MDQ2068575.1"/>
    <property type="molecule type" value="Genomic_DNA"/>
</dbReference>
<reference evidence="2 3" key="1">
    <citation type="submission" date="2023-08" db="EMBL/GenBank/DDBJ databases">
        <title>Whole-genome sequencing of halo(alkali)philic microorganisms from hypersaline lakes.</title>
        <authorList>
            <person name="Sorokin D.Y."/>
            <person name="Abbas B."/>
            <person name="Merkel A.Y."/>
        </authorList>
    </citation>
    <scope>NUCLEOTIDE SEQUENCE [LARGE SCALE GENOMIC DNA]</scope>
    <source>
        <strain evidence="2 3">AB-CW4</strain>
    </source>
</reference>
<sequence length="255" mass="27630">MKGLRFAFLGSGSKGNALLLEAAGQRLLIDCGFSTREIARRMAALDRSPEALDGILVTHEHSDHASGVARLARRFGLPVYATHGTRAAINDDNGLDWRLISAHEGFAIGDLAITPVAVPHDAREPVQFIVEDGLRRFGLLTDLGHVTPHVIRKYSACHALVLEANHDLGMLATGPYPPSLKQRVGGDFGHLNNRQSAEFLERADTGTLERLIAAHISEKNNDATLARDTLADGIGWTASRVEVAVQDSASDWYEV</sequence>
<keyword evidence="3" id="KW-1185">Reference proteome</keyword>
<dbReference type="PANTHER" id="PTHR47619">
    <property type="entry name" value="METALLO-HYDROLASE YYCJ-RELATED"/>
    <property type="match status" value="1"/>
</dbReference>
<proteinExistence type="predicted"/>